<name>A0A1G6PNJ8_9ACTN</name>
<dbReference type="Proteomes" id="UP000199034">
    <property type="component" value="Unassembled WGS sequence"/>
</dbReference>
<protein>
    <submittedName>
        <fullName evidence="3">Uncharacterized conserved protein YbjT, contains NAD(P)-binding and DUF2867 domains</fullName>
    </submittedName>
</protein>
<evidence type="ECO:0000259" key="2">
    <source>
        <dbReference type="Pfam" id="PF13460"/>
    </source>
</evidence>
<sequence length="249" mass="25368">MKVVVIGGTGLIGSQVVALLQEQGHEALAASPQSGVDVITGVGLAEAFAGADVVVDVTNSPVWEDQAVLDFFTTSTRNQLAAERAAGVGHHVALAIVGAERLPGSGYLRAKVAQEQLIVESGVPYSIVRATQFFEFVAGIADAATRDDGVHLAPIGFQPVAAADVARLVAETAVGAPLNGTVEIAGAEKVRMDTFVAKVLAGRGDDRVVVADPSVGYFGGAAVADEIVPAPDADPVIGATSFADWEAGR</sequence>
<keyword evidence="1" id="KW-0521">NADP</keyword>
<dbReference type="InterPro" id="IPR036291">
    <property type="entry name" value="NAD(P)-bd_dom_sf"/>
</dbReference>
<evidence type="ECO:0000313" key="3">
    <source>
        <dbReference type="EMBL" id="SDC81638.1"/>
    </source>
</evidence>
<dbReference type="Pfam" id="PF13460">
    <property type="entry name" value="NAD_binding_10"/>
    <property type="match status" value="1"/>
</dbReference>
<dbReference type="InterPro" id="IPR016040">
    <property type="entry name" value="NAD(P)-bd_dom"/>
</dbReference>
<dbReference type="STRING" id="1045774.SAMN05421872_10486"/>
<dbReference type="AlphaFoldDB" id="A0A1G6PNJ8"/>
<dbReference type="Gene3D" id="3.40.50.720">
    <property type="entry name" value="NAD(P)-binding Rossmann-like Domain"/>
    <property type="match status" value="1"/>
</dbReference>
<organism evidence="3 4">
    <name type="scientific">Nocardioides lianchengensis</name>
    <dbReference type="NCBI Taxonomy" id="1045774"/>
    <lineage>
        <taxon>Bacteria</taxon>
        <taxon>Bacillati</taxon>
        <taxon>Actinomycetota</taxon>
        <taxon>Actinomycetes</taxon>
        <taxon>Propionibacteriales</taxon>
        <taxon>Nocardioidaceae</taxon>
        <taxon>Nocardioides</taxon>
    </lineage>
</organism>
<dbReference type="SUPFAM" id="SSF51735">
    <property type="entry name" value="NAD(P)-binding Rossmann-fold domains"/>
    <property type="match status" value="1"/>
</dbReference>
<gene>
    <name evidence="3" type="ORF">SAMN05421872_10486</name>
</gene>
<proteinExistence type="predicted"/>
<evidence type="ECO:0000313" key="4">
    <source>
        <dbReference type="Proteomes" id="UP000199034"/>
    </source>
</evidence>
<keyword evidence="4" id="KW-1185">Reference proteome</keyword>
<dbReference type="InterPro" id="IPR051164">
    <property type="entry name" value="NmrA-like_oxidored"/>
</dbReference>
<accession>A0A1G6PNJ8</accession>
<dbReference type="OrthoDB" id="9771302at2"/>
<feature type="domain" description="NAD(P)-binding" evidence="2">
    <location>
        <begin position="7"/>
        <end position="171"/>
    </location>
</feature>
<dbReference type="PANTHER" id="PTHR42748:SF3">
    <property type="entry name" value="BLL4366 PROTEIN"/>
    <property type="match status" value="1"/>
</dbReference>
<reference evidence="3 4" key="1">
    <citation type="submission" date="2016-10" db="EMBL/GenBank/DDBJ databases">
        <authorList>
            <person name="de Groot N.N."/>
        </authorList>
    </citation>
    <scope>NUCLEOTIDE SEQUENCE [LARGE SCALE GENOMIC DNA]</scope>
    <source>
        <strain evidence="3 4">CGMCC 4.6858</strain>
    </source>
</reference>
<dbReference type="RefSeq" id="WP_090853746.1">
    <property type="nucleotide sequence ID" value="NZ_FMZM01000004.1"/>
</dbReference>
<dbReference type="PANTHER" id="PTHR42748">
    <property type="entry name" value="NITROGEN METABOLITE REPRESSION PROTEIN NMRA FAMILY MEMBER"/>
    <property type="match status" value="1"/>
</dbReference>
<evidence type="ECO:0000256" key="1">
    <source>
        <dbReference type="ARBA" id="ARBA00022857"/>
    </source>
</evidence>
<dbReference type="EMBL" id="FMZM01000004">
    <property type="protein sequence ID" value="SDC81638.1"/>
    <property type="molecule type" value="Genomic_DNA"/>
</dbReference>